<organism evidence="3 4">
    <name type="scientific">Stackebrandtia albiflava</name>
    <dbReference type="NCBI Taxonomy" id="406432"/>
    <lineage>
        <taxon>Bacteria</taxon>
        <taxon>Bacillati</taxon>
        <taxon>Actinomycetota</taxon>
        <taxon>Actinomycetes</taxon>
        <taxon>Glycomycetales</taxon>
        <taxon>Glycomycetaceae</taxon>
        <taxon>Stackebrandtia</taxon>
    </lineage>
</organism>
<dbReference type="AlphaFoldDB" id="A0A562V192"/>
<keyword evidence="2" id="KW-0812">Transmembrane</keyword>
<proteinExistence type="predicted"/>
<dbReference type="EMBL" id="VLLL01000006">
    <property type="protein sequence ID" value="TWJ11615.1"/>
    <property type="molecule type" value="Genomic_DNA"/>
</dbReference>
<evidence type="ECO:0000256" key="1">
    <source>
        <dbReference type="SAM" id="MobiDB-lite"/>
    </source>
</evidence>
<keyword evidence="4" id="KW-1185">Reference proteome</keyword>
<feature type="transmembrane region" description="Helical" evidence="2">
    <location>
        <begin position="168"/>
        <end position="190"/>
    </location>
</feature>
<accession>A0A562V192</accession>
<comment type="caution">
    <text evidence="3">The sequence shown here is derived from an EMBL/GenBank/DDBJ whole genome shotgun (WGS) entry which is preliminary data.</text>
</comment>
<dbReference type="Proteomes" id="UP000321617">
    <property type="component" value="Unassembled WGS sequence"/>
</dbReference>
<dbReference type="RefSeq" id="WP_147137973.1">
    <property type="nucleotide sequence ID" value="NZ_BAABIJ010000002.1"/>
</dbReference>
<keyword evidence="2" id="KW-1133">Transmembrane helix</keyword>
<sequence length="210" mass="22219">MTYPPPQDPHSPQYPQGQYGPGYSPPGQHPASGVPVSPYAQPAYTSPAYPPGYAPAPPVVTERPTVVTAAGIAILVTVALSLFTVALAFTSIPMMNDEDRGIALWVGVVFLITGIGFVALALGVLRGRQGVRITAIVVYALFLMMNICVSFVLGVALSETEGEPWQAVTATVLVFLLCVIDILIIVLLSLTPANRWFSALSAARRAGTLR</sequence>
<evidence type="ECO:0008006" key="5">
    <source>
        <dbReference type="Google" id="ProtNLM"/>
    </source>
</evidence>
<name>A0A562V192_9ACTN</name>
<evidence type="ECO:0000313" key="4">
    <source>
        <dbReference type="Proteomes" id="UP000321617"/>
    </source>
</evidence>
<feature type="region of interest" description="Disordered" evidence="1">
    <location>
        <begin position="1"/>
        <end position="36"/>
    </location>
</feature>
<feature type="compositionally biased region" description="Low complexity" evidence="1">
    <location>
        <begin position="10"/>
        <end position="22"/>
    </location>
</feature>
<protein>
    <recommendedName>
        <fullName evidence="5">Integral membrane protein</fullName>
    </recommendedName>
</protein>
<feature type="transmembrane region" description="Helical" evidence="2">
    <location>
        <begin position="136"/>
        <end position="156"/>
    </location>
</feature>
<keyword evidence="2" id="KW-0472">Membrane</keyword>
<feature type="transmembrane region" description="Helical" evidence="2">
    <location>
        <begin position="102"/>
        <end position="124"/>
    </location>
</feature>
<evidence type="ECO:0000313" key="3">
    <source>
        <dbReference type="EMBL" id="TWJ11615.1"/>
    </source>
</evidence>
<gene>
    <name evidence="3" type="ORF">LX16_2341</name>
</gene>
<feature type="transmembrane region" description="Helical" evidence="2">
    <location>
        <begin position="66"/>
        <end position="90"/>
    </location>
</feature>
<reference evidence="3 4" key="1">
    <citation type="journal article" date="2013" name="Stand. Genomic Sci.">
        <title>Genomic Encyclopedia of Type Strains, Phase I: The one thousand microbial genomes (KMG-I) project.</title>
        <authorList>
            <person name="Kyrpides N.C."/>
            <person name="Woyke T."/>
            <person name="Eisen J.A."/>
            <person name="Garrity G."/>
            <person name="Lilburn T.G."/>
            <person name="Beck B.J."/>
            <person name="Whitman W.B."/>
            <person name="Hugenholtz P."/>
            <person name="Klenk H.P."/>
        </authorList>
    </citation>
    <scope>NUCLEOTIDE SEQUENCE [LARGE SCALE GENOMIC DNA]</scope>
    <source>
        <strain evidence="3 4">DSM 45044</strain>
    </source>
</reference>
<evidence type="ECO:0000256" key="2">
    <source>
        <dbReference type="SAM" id="Phobius"/>
    </source>
</evidence>
<dbReference type="OrthoDB" id="9972489at2"/>